<comment type="catalytic activity">
    <reaction evidence="6">
        <text>Exonucleolytic cleavage in either 5'- to 3'- or 3'- to 5'-direction to yield nucleoside 5'-phosphates.</text>
        <dbReference type="EC" id="3.1.11.6"/>
    </reaction>
</comment>
<keyword evidence="4 6" id="KW-0378">Hydrolase</keyword>
<dbReference type="NCBIfam" id="TIGR01280">
    <property type="entry name" value="xseB"/>
    <property type="match status" value="1"/>
</dbReference>
<dbReference type="SUPFAM" id="SSF116842">
    <property type="entry name" value="XseB-like"/>
    <property type="match status" value="1"/>
</dbReference>
<evidence type="ECO:0000313" key="8">
    <source>
        <dbReference type="EMBL" id="TYP93847.1"/>
    </source>
</evidence>
<dbReference type="GO" id="GO:0005829">
    <property type="term" value="C:cytosol"/>
    <property type="evidence" value="ECO:0007669"/>
    <property type="project" value="TreeGrafter"/>
</dbReference>
<dbReference type="RefSeq" id="WP_148898894.1">
    <property type="nucleotide sequence ID" value="NZ_VNHY01000002.1"/>
</dbReference>
<dbReference type="Gene3D" id="1.10.287.1040">
    <property type="entry name" value="Exonuclease VII, small subunit"/>
    <property type="match status" value="1"/>
</dbReference>
<evidence type="ECO:0000256" key="4">
    <source>
        <dbReference type="ARBA" id="ARBA00022801"/>
    </source>
</evidence>
<dbReference type="GO" id="GO:0006308">
    <property type="term" value="P:DNA catabolic process"/>
    <property type="evidence" value="ECO:0007669"/>
    <property type="project" value="UniProtKB-UniRule"/>
</dbReference>
<comment type="caution">
    <text evidence="8">The sequence shown here is derived from an EMBL/GenBank/DDBJ whole genome shotgun (WGS) entry which is preliminary data.</text>
</comment>
<dbReference type="EMBL" id="VNHY01000002">
    <property type="protein sequence ID" value="TYP93847.1"/>
    <property type="molecule type" value="Genomic_DNA"/>
</dbReference>
<gene>
    <name evidence="6" type="primary">xseB</name>
    <name evidence="8" type="ORF">LX73_1560</name>
</gene>
<dbReference type="Pfam" id="PF02609">
    <property type="entry name" value="Exonuc_VII_S"/>
    <property type="match status" value="1"/>
</dbReference>
<evidence type="ECO:0000256" key="5">
    <source>
        <dbReference type="ARBA" id="ARBA00022839"/>
    </source>
</evidence>
<evidence type="ECO:0000256" key="6">
    <source>
        <dbReference type="HAMAP-Rule" id="MF_00337"/>
    </source>
</evidence>
<evidence type="ECO:0000256" key="2">
    <source>
        <dbReference type="ARBA" id="ARBA00022490"/>
    </source>
</evidence>
<evidence type="ECO:0000313" key="9">
    <source>
        <dbReference type="Proteomes" id="UP000324595"/>
    </source>
</evidence>
<keyword evidence="3 6" id="KW-0540">Nuclease</keyword>
<dbReference type="InterPro" id="IPR037004">
    <property type="entry name" value="Exonuc_VII_ssu_sf"/>
</dbReference>
<dbReference type="GO" id="GO:0009318">
    <property type="term" value="C:exodeoxyribonuclease VII complex"/>
    <property type="evidence" value="ECO:0007669"/>
    <property type="project" value="UniProtKB-UniRule"/>
</dbReference>
<feature type="coiled-coil region" evidence="7">
    <location>
        <begin position="6"/>
        <end position="71"/>
    </location>
</feature>
<dbReference type="GO" id="GO:0008855">
    <property type="term" value="F:exodeoxyribonuclease VII activity"/>
    <property type="evidence" value="ECO:0007669"/>
    <property type="project" value="UniProtKB-UniRule"/>
</dbReference>
<evidence type="ECO:0000256" key="7">
    <source>
        <dbReference type="SAM" id="Coils"/>
    </source>
</evidence>
<sequence>MSNSERLSFEQALSKLEDVVNKLEDESISLDKSIDLYEKGIELSDFCTQTLENAELRIKKVAEKQANNNENE</sequence>
<keyword evidence="5 6" id="KW-0269">Exonuclease</keyword>
<dbReference type="EC" id="3.1.11.6" evidence="6"/>
<keyword evidence="9" id="KW-1185">Reference proteome</keyword>
<dbReference type="PANTHER" id="PTHR34137:SF1">
    <property type="entry name" value="EXODEOXYRIBONUCLEASE 7 SMALL SUBUNIT"/>
    <property type="match status" value="1"/>
</dbReference>
<name>A0A5D3YMD2_9BACT</name>
<dbReference type="Proteomes" id="UP000324595">
    <property type="component" value="Unassembled WGS sequence"/>
</dbReference>
<comment type="subcellular location">
    <subcellularLocation>
        <location evidence="6">Cytoplasm</location>
    </subcellularLocation>
</comment>
<accession>A0A5D3YMD2</accession>
<evidence type="ECO:0000256" key="1">
    <source>
        <dbReference type="ARBA" id="ARBA00009998"/>
    </source>
</evidence>
<keyword evidence="7" id="KW-0175">Coiled coil</keyword>
<organism evidence="8 9">
    <name type="scientific">Fodinibius salinus</name>
    <dbReference type="NCBI Taxonomy" id="860790"/>
    <lineage>
        <taxon>Bacteria</taxon>
        <taxon>Pseudomonadati</taxon>
        <taxon>Balneolota</taxon>
        <taxon>Balneolia</taxon>
        <taxon>Balneolales</taxon>
        <taxon>Balneolaceae</taxon>
        <taxon>Fodinibius</taxon>
    </lineage>
</organism>
<dbReference type="AlphaFoldDB" id="A0A5D3YMD2"/>
<dbReference type="InterPro" id="IPR003761">
    <property type="entry name" value="Exonuc_VII_S"/>
</dbReference>
<dbReference type="HAMAP" id="MF_00337">
    <property type="entry name" value="Exonuc_7_S"/>
    <property type="match status" value="1"/>
</dbReference>
<dbReference type="NCBIfam" id="NF002139">
    <property type="entry name" value="PRK00977.1-3"/>
    <property type="match status" value="1"/>
</dbReference>
<comment type="function">
    <text evidence="6">Bidirectionally degrades single-stranded DNA into large acid-insoluble oligonucleotides, which are then degraded further into small acid-soluble oligonucleotides.</text>
</comment>
<dbReference type="OrthoDB" id="1525214at2"/>
<protein>
    <recommendedName>
        <fullName evidence="6">Exodeoxyribonuclease 7 small subunit</fullName>
        <ecNumber evidence="6">3.1.11.6</ecNumber>
    </recommendedName>
    <alternativeName>
        <fullName evidence="6">Exodeoxyribonuclease VII small subunit</fullName>
        <shortName evidence="6">Exonuclease VII small subunit</shortName>
    </alternativeName>
</protein>
<dbReference type="PANTHER" id="PTHR34137">
    <property type="entry name" value="EXODEOXYRIBONUCLEASE 7 SMALL SUBUNIT"/>
    <property type="match status" value="1"/>
</dbReference>
<evidence type="ECO:0000256" key="3">
    <source>
        <dbReference type="ARBA" id="ARBA00022722"/>
    </source>
</evidence>
<dbReference type="PIRSF" id="PIRSF006488">
    <property type="entry name" value="Exonuc_VII_S"/>
    <property type="match status" value="1"/>
</dbReference>
<comment type="similarity">
    <text evidence="1 6">Belongs to the XseB family.</text>
</comment>
<proteinExistence type="inferred from homology"/>
<reference evidence="8 9" key="1">
    <citation type="submission" date="2019-07" db="EMBL/GenBank/DDBJ databases">
        <title>Genomic Encyclopedia of Archaeal and Bacterial Type Strains, Phase II (KMG-II): from individual species to whole genera.</title>
        <authorList>
            <person name="Goeker M."/>
        </authorList>
    </citation>
    <scope>NUCLEOTIDE SEQUENCE [LARGE SCALE GENOMIC DNA]</scope>
    <source>
        <strain evidence="8 9">DSM 21935</strain>
    </source>
</reference>
<comment type="subunit">
    <text evidence="6">Heterooligomer composed of large and small subunits.</text>
</comment>
<keyword evidence="2 6" id="KW-0963">Cytoplasm</keyword>